<dbReference type="PANTHER" id="PTHR46298:SF1">
    <property type="entry name" value="ANDROGLOBIN"/>
    <property type="match status" value="1"/>
</dbReference>
<evidence type="ECO:0000313" key="8">
    <source>
        <dbReference type="EMBL" id="KAJ1154584.1"/>
    </source>
</evidence>
<feature type="compositionally biased region" description="Basic and acidic residues" evidence="5">
    <location>
        <begin position="430"/>
        <end position="455"/>
    </location>
</feature>
<dbReference type="InterPro" id="IPR001300">
    <property type="entry name" value="Peptidase_C2_calpain_cat"/>
</dbReference>
<feature type="compositionally biased region" description="Polar residues" evidence="5">
    <location>
        <begin position="1250"/>
        <end position="1261"/>
    </location>
</feature>
<feature type="region of interest" description="Disordered" evidence="5">
    <location>
        <begin position="607"/>
        <end position="672"/>
    </location>
</feature>
<feature type="domain" description="Calpain catalytic" evidence="6">
    <location>
        <begin position="196"/>
        <end position="376"/>
    </location>
</feature>
<evidence type="ECO:0000256" key="4">
    <source>
        <dbReference type="PROSITE-ProRule" id="PRU00239"/>
    </source>
</evidence>
<protein>
    <recommendedName>
        <fullName evidence="10">Androglobin</fullName>
    </recommendedName>
</protein>
<feature type="compositionally biased region" description="Polar residues" evidence="5">
    <location>
        <begin position="1284"/>
        <end position="1295"/>
    </location>
</feature>
<dbReference type="GO" id="GO:0019825">
    <property type="term" value="F:oxygen binding"/>
    <property type="evidence" value="ECO:0007669"/>
    <property type="project" value="InterPro"/>
</dbReference>
<evidence type="ECO:0000256" key="5">
    <source>
        <dbReference type="SAM" id="MobiDB-lite"/>
    </source>
</evidence>
<dbReference type="InterPro" id="IPR000048">
    <property type="entry name" value="IQ_motif_EF-hand-BS"/>
</dbReference>
<reference evidence="8" key="1">
    <citation type="journal article" date="2022" name="bioRxiv">
        <title>Sequencing and chromosome-scale assembly of the giantPleurodeles waltlgenome.</title>
        <authorList>
            <person name="Brown T."/>
            <person name="Elewa A."/>
            <person name="Iarovenko S."/>
            <person name="Subramanian E."/>
            <person name="Araus A.J."/>
            <person name="Petzold A."/>
            <person name="Susuki M."/>
            <person name="Suzuki K.-i.T."/>
            <person name="Hayashi T."/>
            <person name="Toyoda A."/>
            <person name="Oliveira C."/>
            <person name="Osipova E."/>
            <person name="Leigh N.D."/>
            <person name="Simon A."/>
            <person name="Yun M.H."/>
        </authorList>
    </citation>
    <scope>NUCLEOTIDE SEQUENCE</scope>
    <source>
        <strain evidence="8">20211129_DDA</strain>
        <tissue evidence="8">Liver</tissue>
    </source>
</reference>
<dbReference type="InterPro" id="IPR054093">
    <property type="entry name" value="Androglobin_II"/>
</dbReference>
<dbReference type="GO" id="GO:0006508">
    <property type="term" value="P:proteolysis"/>
    <property type="evidence" value="ECO:0007669"/>
    <property type="project" value="InterPro"/>
</dbReference>
<dbReference type="Pfam" id="PF22070">
    <property type="entry name" value="Androglobin_V"/>
    <property type="match status" value="1"/>
</dbReference>
<feature type="compositionally biased region" description="Polar residues" evidence="5">
    <location>
        <begin position="609"/>
        <end position="654"/>
    </location>
</feature>
<dbReference type="Pfam" id="PF22068">
    <property type="entry name" value="Androglobin_II"/>
    <property type="match status" value="1"/>
</dbReference>
<evidence type="ECO:0000256" key="2">
    <source>
        <dbReference type="ARBA" id="ARBA00022723"/>
    </source>
</evidence>
<dbReference type="PROSITE" id="PS50096">
    <property type="entry name" value="IQ"/>
    <property type="match status" value="1"/>
</dbReference>
<feature type="region of interest" description="Disordered" evidence="5">
    <location>
        <begin position="1664"/>
        <end position="1699"/>
    </location>
</feature>
<dbReference type="Pfam" id="PF00648">
    <property type="entry name" value="Peptidase_C2"/>
    <property type="match status" value="1"/>
</dbReference>
<dbReference type="InterPro" id="IPR054094">
    <property type="entry name" value="Androglobin_IV"/>
</dbReference>
<keyword evidence="9" id="KW-1185">Reference proteome</keyword>
<evidence type="ECO:0008006" key="10">
    <source>
        <dbReference type="Google" id="ProtNLM"/>
    </source>
</evidence>
<evidence type="ECO:0000259" key="6">
    <source>
        <dbReference type="PROSITE" id="PS50203"/>
    </source>
</evidence>
<feature type="domain" description="Globin" evidence="7">
    <location>
        <begin position="809"/>
        <end position="1039"/>
    </location>
</feature>
<gene>
    <name evidence="8" type="ORF">NDU88_007330</name>
</gene>
<dbReference type="SUPFAM" id="SSF54001">
    <property type="entry name" value="Cysteine proteinases"/>
    <property type="match status" value="1"/>
</dbReference>
<dbReference type="GO" id="GO:0046872">
    <property type="term" value="F:metal ion binding"/>
    <property type="evidence" value="ECO:0007669"/>
    <property type="project" value="UniProtKB-KW"/>
</dbReference>
<sequence length="1699" mass="191201">MTNLRTDRSRYTKLSPHGQGCTVIKPWAARIPRALSAARPGTHRHSNEGDAPLATAVAAENPTLAGEDGISAGHLPHSGYLTRRAGQSKVLHSAAMTSKGNKKKDSSSRLSSALGHTPYKEHSSLASSMGNGGTEPKKGKHPIWPEWNDADVNFEKWDAGKGGKEKEKPGKSPVLHFFDDPEGKIELPQVLHVHTWKRPHEFITNMPPVIVKEDTSFDLFTPNDHLFDSELMRWIVSELSALWKIYNSPPSANDKTNTADPPVPVWRPWDHLYALCKAVKGHVPLYNSYGKYVVKLYWMGSWRKITVDDTMPFSEDNQLLLPATNLEAELWPMLLSKALIKLANVTLHSSGKRERGRFTVLHSLTGWLPEVLPLQEGYCDKIWTLLKEILPEFKFPDDENVKSGTPLKDPKVTETKAEDVKNEPPPFVKQAEKPTKDKSEVKDVGKKKGDKDKARSAPHSARQSTESLSANQPPFPENFPMQQSSHMVVYANFLPLNVSEKRISVLGRMADSSECLRQFGLSHAFSHPVLVTRIRSCPLEPPTKRPLIPRWKLVRPKKEYSVISDPPELEEEKEDNFLEISSPFMHFRMEYIPVPCEEQLPSVGETVDVSGSLSRVTQGPVTPQEDNVAQGSANQQQPNPSASNEDNVTESTVPAANAQEKADEQDPTEPRPNLKEVWVDYDIFCKCFQTLYIFHRIYSYPYIQQRTDLKSPEDKGSYYLFVDNLKPTEIVVSFSALGRWGDSETNQKEVNLLPQGKLTAAHFSFKSFIIGPLVLKMHTNAIKATVISLPPGRHLLHFTASAVFAHHIQVCSKVPFVFGEEETVMQHLEKESLRFIEQGARILRAIGNVIHNFSNAEELPAAFQQLELAHYPIKADNRVGRPLIGLAQKAFNRETMGLEQNTDNEDIVGQKHFEAFNAAVWHLFSEVVGNKITSELEFAYRALTLNVEPLRSYEANPISSDTSSEILDSWQSPTTEEEEAATKLQAWWRGTHTRMLWKARVPGTQENAAAKEALQKVWAVLEQNIDHYGAILLRHMFKIALDAVQIYPCYNDEWAKITFADYTVTYSDQPANHWFVVFREVFHVPEGMLLVPKMYTTIPNCFLHVINNDTLEVTPTVFYKVAPYFYNKNLRGYTIVAEAVTGDFPVTAGKWKLRLITSYNPLPSPARDVLNNSFFMKEFKEYFIPNKEHILFRYSVKVSIEHMATIRVKTSKSDVIIKLQILNNEKEVVSTTGKGIATIHAFQFQPTERPLSSVSGKSQTLTGGGAKRKRSSNTAIDKRDKTPSRQGSAIGSQTATEDVISENGLNNHQPHYKYIIQTLVLHNSWILTESEMAFVRGLKESEKNEVKVSSEKHEETSHSPGADAHGHMDSQKSTTAHKTSRKGKEKSAEKEKSSRDKDKLHSAPASRPESRAQPVHEPPKPEWILRIVSDQSEAHVLEVKKDTERADEIKAMKHAWESAEPGRAVKAEQARLQFINKYMSSVSPKDQTETEKPSSTAGVQDHIKTEWPPSAAGLNDQIESEQPPTVTGTKEAVSPSILPGEQPMTALAPAAQPKTWVPLDLTPFIRKTMPEPVLKDETILLQQEMQKAEEIRQYKELREQVLRQREEEQKSRTLLKQRLLQMYDDLQLSLDASRDRILSARDAYRNKLVEAENEKQAALAAQEAALQADLESKSPSAEKKKAQKSAKGQKSAGKKNKLV</sequence>
<feature type="compositionally biased region" description="Basic and acidic residues" evidence="5">
    <location>
        <begin position="408"/>
        <end position="422"/>
    </location>
</feature>
<dbReference type="EMBL" id="JANPWB010000009">
    <property type="protein sequence ID" value="KAJ1154584.1"/>
    <property type="molecule type" value="Genomic_DNA"/>
</dbReference>
<feature type="region of interest" description="Disordered" evidence="5">
    <location>
        <begin position="1250"/>
        <end position="1295"/>
    </location>
</feature>
<evidence type="ECO:0000256" key="3">
    <source>
        <dbReference type="ARBA" id="ARBA00023004"/>
    </source>
</evidence>
<feature type="compositionally biased region" description="Basic and acidic residues" evidence="5">
    <location>
        <begin position="1670"/>
        <end position="1680"/>
    </location>
</feature>
<organism evidence="8 9">
    <name type="scientific">Pleurodeles waltl</name>
    <name type="common">Iberian ribbed newt</name>
    <dbReference type="NCBI Taxonomy" id="8319"/>
    <lineage>
        <taxon>Eukaryota</taxon>
        <taxon>Metazoa</taxon>
        <taxon>Chordata</taxon>
        <taxon>Craniata</taxon>
        <taxon>Vertebrata</taxon>
        <taxon>Euteleostomi</taxon>
        <taxon>Amphibia</taxon>
        <taxon>Batrachia</taxon>
        <taxon>Caudata</taxon>
        <taxon>Salamandroidea</taxon>
        <taxon>Salamandridae</taxon>
        <taxon>Pleurodelinae</taxon>
        <taxon>Pleurodeles</taxon>
    </lineage>
</organism>
<dbReference type="InterPro" id="IPR038765">
    <property type="entry name" value="Papain-like_cys_pep_sf"/>
</dbReference>
<evidence type="ECO:0000256" key="1">
    <source>
        <dbReference type="ARBA" id="ARBA00022617"/>
    </source>
</evidence>
<comment type="caution">
    <text evidence="4">Lacks conserved residue(s) required for the propagation of feature annotation.</text>
</comment>
<dbReference type="Proteomes" id="UP001066276">
    <property type="component" value="Chromosome 5"/>
</dbReference>
<feature type="compositionally biased region" description="Basic and acidic residues" evidence="5">
    <location>
        <begin position="660"/>
        <end position="672"/>
    </location>
</feature>
<proteinExistence type="predicted"/>
<dbReference type="PANTHER" id="PTHR46298">
    <property type="entry name" value="ANDROGLOBIN"/>
    <property type="match status" value="1"/>
</dbReference>
<dbReference type="CDD" id="cd22307">
    <property type="entry name" value="Adgb_C_mid-like"/>
    <property type="match status" value="1"/>
</dbReference>
<dbReference type="GO" id="GO:0020037">
    <property type="term" value="F:heme binding"/>
    <property type="evidence" value="ECO:0007669"/>
    <property type="project" value="InterPro"/>
</dbReference>
<feature type="compositionally biased region" description="Basic and acidic residues" evidence="5">
    <location>
        <begin position="1342"/>
        <end position="1357"/>
    </location>
</feature>
<dbReference type="InterPro" id="IPR012292">
    <property type="entry name" value="Globin/Proto"/>
</dbReference>
<feature type="region of interest" description="Disordered" evidence="5">
    <location>
        <begin position="90"/>
        <end position="142"/>
    </location>
</feature>
<dbReference type="SMART" id="SM00230">
    <property type="entry name" value="CysPc"/>
    <property type="match status" value="1"/>
</dbReference>
<feature type="region of interest" description="Disordered" evidence="5">
    <location>
        <begin position="1481"/>
        <end position="1533"/>
    </location>
</feature>
<evidence type="ECO:0000259" key="7">
    <source>
        <dbReference type="PROSITE" id="PS52042"/>
    </source>
</evidence>
<dbReference type="Pfam" id="PF22069">
    <property type="entry name" value="Androglobin_IV"/>
    <property type="match status" value="1"/>
</dbReference>
<keyword evidence="2" id="KW-0479">Metal-binding</keyword>
<dbReference type="InterPro" id="IPR054095">
    <property type="entry name" value="Androglobin_V"/>
</dbReference>
<evidence type="ECO:0000313" key="9">
    <source>
        <dbReference type="Proteomes" id="UP001066276"/>
    </source>
</evidence>
<dbReference type="GO" id="GO:0004198">
    <property type="term" value="F:calcium-dependent cysteine-type endopeptidase activity"/>
    <property type="evidence" value="ECO:0007669"/>
    <property type="project" value="InterPro"/>
</dbReference>
<dbReference type="PROSITE" id="PS50203">
    <property type="entry name" value="CALPAIN_CAT"/>
    <property type="match status" value="1"/>
</dbReference>
<comment type="caution">
    <text evidence="8">The sequence shown here is derived from an EMBL/GenBank/DDBJ whole genome shotgun (WGS) entry which is preliminary data.</text>
</comment>
<dbReference type="PROSITE" id="PS52042">
    <property type="entry name" value="GLOBIN_CP_ADGB"/>
    <property type="match status" value="1"/>
</dbReference>
<keyword evidence="1" id="KW-0349">Heme</keyword>
<dbReference type="Gene3D" id="1.10.490.10">
    <property type="entry name" value="Globins"/>
    <property type="match status" value="1"/>
</dbReference>
<feature type="compositionally biased region" description="Polar residues" evidence="5">
    <location>
        <begin position="461"/>
        <end position="472"/>
    </location>
</feature>
<keyword evidence="3" id="KW-0408">Iron</keyword>
<feature type="compositionally biased region" description="Basic and acidic residues" evidence="5">
    <location>
        <begin position="1385"/>
        <end position="1401"/>
    </location>
</feature>
<name>A0AAV7RQM2_PLEWA</name>
<dbReference type="SMART" id="SM00015">
    <property type="entry name" value="IQ"/>
    <property type="match status" value="1"/>
</dbReference>
<dbReference type="InterPro" id="IPR053033">
    <property type="entry name" value="Androglobin-like"/>
</dbReference>
<feature type="region of interest" description="Disordered" evidence="5">
    <location>
        <begin position="1342"/>
        <end position="1420"/>
    </location>
</feature>
<feature type="region of interest" description="Disordered" evidence="5">
    <location>
        <begin position="398"/>
        <end position="480"/>
    </location>
</feature>
<accession>A0AAV7RQM2</accession>
<dbReference type="InterPro" id="IPR057249">
    <property type="entry name" value="Globin_CP_ADGB"/>
</dbReference>